<dbReference type="WBParaSite" id="PEQ_0001341601-mRNA-1">
    <property type="protein sequence ID" value="PEQ_0001341601-mRNA-1"/>
    <property type="gene ID" value="PEQ_0001341601"/>
</dbReference>
<evidence type="ECO:0000313" key="1">
    <source>
        <dbReference type="Proteomes" id="UP000887564"/>
    </source>
</evidence>
<sequence>MAIAGDADPASISRLQILLEALHKELLSTNNICIEVNDSKLWNQITSDVDPCVFSSASRFPAARSSSGASSATSLGCCASPVSQTPLSPLHVYVSHLFSRHLELHWLSEARICASEHRVHTLFNLRSYCETIEDQLFSRAFINAVYRALVEDIYVPSEDLIEATEDRCEQANIEIDGADSLIETLNYQPRGGVLTDSLLDNNEHKSVNLVDEGSCEDEQEDYSSGGVLSRSSLSDDVEFCYVGSADNDFSSIQQRINESEVESQSELLAVDSSVDVAPLFVNFSCALRFPNQTMHTFPIDHLPSCMLKLLRQCPDAPHNIAAMLDQVEVTLDIYVLSWPSVHAVNDHMDSVVETLRKIIDFIVSEQDGTREACLLYFKTGRNSVPLPAISIEDISKRKTSGVASRAGISWFCSFLSSLDDEQVFLRPSSRIRQQELNDFWLIVTVDAHEAKVYFCQRLVRSMNV</sequence>
<accession>A0A914SHG3</accession>
<dbReference type="PANTHER" id="PTHR14918:SF3">
    <property type="entry name" value="KICSTOR COMPLEX PROTEIN SZT2"/>
    <property type="match status" value="1"/>
</dbReference>
<dbReference type="Proteomes" id="UP000887564">
    <property type="component" value="Unplaced"/>
</dbReference>
<dbReference type="InterPro" id="IPR033228">
    <property type="entry name" value="SZT2"/>
</dbReference>
<evidence type="ECO:0000313" key="2">
    <source>
        <dbReference type="WBParaSite" id="PEQ_0001341601-mRNA-1"/>
    </source>
</evidence>
<keyword evidence="1" id="KW-1185">Reference proteome</keyword>
<organism evidence="1 2">
    <name type="scientific">Parascaris equorum</name>
    <name type="common">Equine roundworm</name>
    <dbReference type="NCBI Taxonomy" id="6256"/>
    <lineage>
        <taxon>Eukaryota</taxon>
        <taxon>Metazoa</taxon>
        <taxon>Ecdysozoa</taxon>
        <taxon>Nematoda</taxon>
        <taxon>Chromadorea</taxon>
        <taxon>Rhabditida</taxon>
        <taxon>Spirurina</taxon>
        <taxon>Ascaridomorpha</taxon>
        <taxon>Ascaridoidea</taxon>
        <taxon>Ascarididae</taxon>
        <taxon>Parascaris</taxon>
    </lineage>
</organism>
<proteinExistence type="predicted"/>
<protein>
    <submittedName>
        <fullName evidence="2">Uncharacterized protein</fullName>
    </submittedName>
</protein>
<reference evidence="2" key="1">
    <citation type="submission" date="2022-11" db="UniProtKB">
        <authorList>
            <consortium name="WormBaseParasite"/>
        </authorList>
    </citation>
    <scope>IDENTIFICATION</scope>
</reference>
<dbReference type="AlphaFoldDB" id="A0A914SHG3"/>
<dbReference type="GO" id="GO:0005777">
    <property type="term" value="C:peroxisome"/>
    <property type="evidence" value="ECO:0007669"/>
    <property type="project" value="InterPro"/>
</dbReference>
<name>A0A914SHG3_PAREQ</name>
<dbReference type="PANTHER" id="PTHR14918">
    <property type="entry name" value="KICSTOR COMPLEX PROTEIN SZT2"/>
    <property type="match status" value="1"/>
</dbReference>